<dbReference type="RefSeq" id="WP_106526217.1">
    <property type="nucleotide sequence ID" value="NZ_PYAW01000001.1"/>
</dbReference>
<sequence>MDFRKHLILQRDSIRDALAKLNILGIDAILFVADEEDKLIGSLTDGDIRRGFVKGLTFETPILDYIQPNPVFIFQNDYDAIEQLELFQRKSLKIIPIVDRNHRIVDILNLRLKRSLLPLDTVLMAGGRGERLSPLTDNCPKPLLKVGAKPIIEHNVDRLINYGINRIIISIRYLGDQIKAHFNNGAVKDIKIEYVEEENPLGTFGALSLVDSFNTDNILLMNSDLLTNIDFADFYKSYIESGADLMIASIPYQVKVPYAVLEINNGQVISFDEKPTYSYYSNGGIYLFKKSLLEFMPSNTFFNATDFMELLIAKKKKVIHYPILGYWLDIGRPDDFEKAQNDIKHIKF</sequence>
<dbReference type="PANTHER" id="PTHR22572">
    <property type="entry name" value="SUGAR-1-PHOSPHATE GUANYL TRANSFERASE"/>
    <property type="match status" value="1"/>
</dbReference>
<feature type="domain" description="Nucleotidyl transferase" evidence="1">
    <location>
        <begin position="121"/>
        <end position="344"/>
    </location>
</feature>
<dbReference type="SUPFAM" id="SSF53448">
    <property type="entry name" value="Nucleotide-diphospho-sugar transferases"/>
    <property type="match status" value="1"/>
</dbReference>
<dbReference type="CDD" id="cd06426">
    <property type="entry name" value="NTP_transferase_like_2"/>
    <property type="match status" value="1"/>
</dbReference>
<proteinExistence type="predicted"/>
<evidence type="ECO:0000313" key="3">
    <source>
        <dbReference type="EMBL" id="PSL48948.1"/>
    </source>
</evidence>
<reference evidence="3 4" key="1">
    <citation type="submission" date="2018-03" db="EMBL/GenBank/DDBJ databases">
        <title>Genomic Encyclopedia of Archaeal and Bacterial Type Strains, Phase II (KMG-II): from individual species to whole genera.</title>
        <authorList>
            <person name="Goeker M."/>
        </authorList>
    </citation>
    <scope>NUCLEOTIDE SEQUENCE [LARGE SCALE GENOMIC DNA]</scope>
    <source>
        <strain evidence="3 4">DSM 24859</strain>
    </source>
</reference>
<feature type="domain" description="CBS" evidence="2">
    <location>
        <begin position="12"/>
        <end position="51"/>
    </location>
</feature>
<dbReference type="SUPFAM" id="SSF54631">
    <property type="entry name" value="CBS-domain pair"/>
    <property type="match status" value="1"/>
</dbReference>
<dbReference type="InterPro" id="IPR050486">
    <property type="entry name" value="Mannose-1P_guanyltransferase"/>
</dbReference>
<organism evidence="3 4">
    <name type="scientific">Chitinophaga niastensis</name>
    <dbReference type="NCBI Taxonomy" id="536980"/>
    <lineage>
        <taxon>Bacteria</taxon>
        <taxon>Pseudomonadati</taxon>
        <taxon>Bacteroidota</taxon>
        <taxon>Chitinophagia</taxon>
        <taxon>Chitinophagales</taxon>
        <taxon>Chitinophagaceae</taxon>
        <taxon>Chitinophaga</taxon>
    </lineage>
</organism>
<evidence type="ECO:0000313" key="4">
    <source>
        <dbReference type="Proteomes" id="UP000240971"/>
    </source>
</evidence>
<dbReference type="OrthoDB" id="9813880at2"/>
<dbReference type="InterPro" id="IPR046342">
    <property type="entry name" value="CBS_dom_sf"/>
</dbReference>
<dbReference type="InterPro" id="IPR029044">
    <property type="entry name" value="Nucleotide-diphossugar_trans"/>
</dbReference>
<dbReference type="InterPro" id="IPR005835">
    <property type="entry name" value="NTP_transferase_dom"/>
</dbReference>
<name>A0A2P8HRX8_CHINA</name>
<dbReference type="Pfam" id="PF00571">
    <property type="entry name" value="CBS"/>
    <property type="match status" value="1"/>
</dbReference>
<dbReference type="Proteomes" id="UP000240971">
    <property type="component" value="Unassembled WGS sequence"/>
</dbReference>
<dbReference type="AlphaFoldDB" id="A0A2P8HRX8"/>
<comment type="caution">
    <text evidence="3">The sequence shown here is derived from an EMBL/GenBank/DDBJ whole genome shotgun (WGS) entry which is preliminary data.</text>
</comment>
<dbReference type="Gene3D" id="3.90.550.10">
    <property type="entry name" value="Spore Coat Polysaccharide Biosynthesis Protein SpsA, Chain A"/>
    <property type="match status" value="1"/>
</dbReference>
<accession>A0A2P8HRX8</accession>
<dbReference type="EMBL" id="PYAW01000001">
    <property type="protein sequence ID" value="PSL48948.1"/>
    <property type="molecule type" value="Genomic_DNA"/>
</dbReference>
<gene>
    <name evidence="3" type="ORF">CLV51_101278</name>
</gene>
<evidence type="ECO:0000259" key="1">
    <source>
        <dbReference type="Pfam" id="PF00483"/>
    </source>
</evidence>
<dbReference type="Pfam" id="PF00483">
    <property type="entry name" value="NTP_transferase"/>
    <property type="match status" value="1"/>
</dbReference>
<dbReference type="InterPro" id="IPR000644">
    <property type="entry name" value="CBS_dom"/>
</dbReference>
<dbReference type="Gene3D" id="3.10.580.10">
    <property type="entry name" value="CBS-domain"/>
    <property type="match status" value="1"/>
</dbReference>
<protein>
    <submittedName>
        <fullName evidence="3">CBS domain protein</fullName>
    </submittedName>
</protein>
<evidence type="ECO:0000259" key="2">
    <source>
        <dbReference type="Pfam" id="PF00571"/>
    </source>
</evidence>
<keyword evidence="4" id="KW-1185">Reference proteome</keyword>